<name>A0AAD4TBY4_9MAGN</name>
<evidence type="ECO:0000313" key="3">
    <source>
        <dbReference type="Proteomes" id="UP001202328"/>
    </source>
</evidence>
<evidence type="ECO:0000256" key="1">
    <source>
        <dbReference type="SAM" id="MobiDB-lite"/>
    </source>
</evidence>
<proteinExistence type="predicted"/>
<feature type="compositionally biased region" description="Acidic residues" evidence="1">
    <location>
        <begin position="52"/>
        <end position="66"/>
    </location>
</feature>
<keyword evidence="3" id="KW-1185">Reference proteome</keyword>
<reference evidence="2" key="1">
    <citation type="submission" date="2022-04" db="EMBL/GenBank/DDBJ databases">
        <title>A functionally conserved STORR gene fusion in Papaver species that diverged 16.8 million years ago.</title>
        <authorList>
            <person name="Catania T."/>
        </authorList>
    </citation>
    <scope>NUCLEOTIDE SEQUENCE</scope>
    <source>
        <strain evidence="2">S-188037</strain>
    </source>
</reference>
<sequence length="98" mass="11335">MGSEDDKNFKPTDEDKFAKLELQIQTLAYTFTEFMKESTHKTKHEKKGLKEDETESSSEEEEGEDEVINKNPYGGLKVEFKLEIYDYDGVMEAEKLDG</sequence>
<accession>A0AAD4TBY4</accession>
<dbReference type="AlphaFoldDB" id="A0AAD4TBY4"/>
<feature type="region of interest" description="Disordered" evidence="1">
    <location>
        <begin position="37"/>
        <end position="72"/>
    </location>
</feature>
<comment type="caution">
    <text evidence="2">The sequence shown here is derived from an EMBL/GenBank/DDBJ whole genome shotgun (WGS) entry which is preliminary data.</text>
</comment>
<feature type="non-terminal residue" evidence="2">
    <location>
        <position position="98"/>
    </location>
</feature>
<dbReference type="EMBL" id="JAJJMB010003267">
    <property type="protein sequence ID" value="KAI3948519.1"/>
    <property type="molecule type" value="Genomic_DNA"/>
</dbReference>
<protein>
    <submittedName>
        <fullName evidence="2">Uncharacterized protein</fullName>
    </submittedName>
</protein>
<gene>
    <name evidence="2" type="ORF">MKW98_019269</name>
</gene>
<evidence type="ECO:0000313" key="2">
    <source>
        <dbReference type="EMBL" id="KAI3948519.1"/>
    </source>
</evidence>
<organism evidence="2 3">
    <name type="scientific">Papaver atlanticum</name>
    <dbReference type="NCBI Taxonomy" id="357466"/>
    <lineage>
        <taxon>Eukaryota</taxon>
        <taxon>Viridiplantae</taxon>
        <taxon>Streptophyta</taxon>
        <taxon>Embryophyta</taxon>
        <taxon>Tracheophyta</taxon>
        <taxon>Spermatophyta</taxon>
        <taxon>Magnoliopsida</taxon>
        <taxon>Ranunculales</taxon>
        <taxon>Papaveraceae</taxon>
        <taxon>Papaveroideae</taxon>
        <taxon>Papaver</taxon>
    </lineage>
</organism>
<dbReference type="Proteomes" id="UP001202328">
    <property type="component" value="Unassembled WGS sequence"/>
</dbReference>